<dbReference type="STRING" id="1300341.I595_3508"/>
<dbReference type="SUPFAM" id="SSF53448">
    <property type="entry name" value="Nucleotide-diphospho-sugar transferases"/>
    <property type="match status" value="1"/>
</dbReference>
<sequence length="317" mass="36735">MDSQAAFKIPILFIIFNRKGVALETLMQIRKIAPTQLFLAGDGPRDNKPGEAERVAATRAAILDAIDWPCEVNTLFQETNLGCGLGVYQAINWFFERVDMGIILEDDCKPLISFFPFCEALLQRYRDDLRIGGITGYNPSKKELINESYCFSEYVENWGWATWRRAWQNMDMEMSWLQGPHRRSIIDNTGFLGKDHGYWEHNLKKVAGKKVSAWDIQWCFSVAAQNQLTIYPQWNLIENIGEGEEATHTATISPFLNYKVHKELDFPLVHPPYTVPNLTFDRELFEQRNNLLAKLARFFPEDIKSAVKRNLHRFNKH</sequence>
<gene>
    <name evidence="1" type="ORF">I595_3508</name>
</gene>
<evidence type="ECO:0000313" key="1">
    <source>
        <dbReference type="EMBL" id="KPM30347.1"/>
    </source>
</evidence>
<protein>
    <submittedName>
        <fullName evidence="1">Hemolysin hemolytic protein</fullName>
    </submittedName>
</protein>
<name>A0A0P7AVF8_9FLAO</name>
<dbReference type="InterPro" id="IPR029044">
    <property type="entry name" value="Nucleotide-diphossugar_trans"/>
</dbReference>
<dbReference type="Proteomes" id="UP000050280">
    <property type="component" value="Unassembled WGS sequence"/>
</dbReference>
<comment type="caution">
    <text evidence="1">The sequence shown here is derived from an EMBL/GenBank/DDBJ whole genome shotgun (WGS) entry which is preliminary data.</text>
</comment>
<organism evidence="1 2">
    <name type="scientific">Croceitalea dokdonensis DOKDO 023</name>
    <dbReference type="NCBI Taxonomy" id="1300341"/>
    <lineage>
        <taxon>Bacteria</taxon>
        <taxon>Pseudomonadati</taxon>
        <taxon>Bacteroidota</taxon>
        <taxon>Flavobacteriia</taxon>
        <taxon>Flavobacteriales</taxon>
        <taxon>Flavobacteriaceae</taxon>
        <taxon>Croceitalea</taxon>
    </lineage>
</organism>
<dbReference type="EMBL" id="LDJX01000010">
    <property type="protein sequence ID" value="KPM30347.1"/>
    <property type="molecule type" value="Genomic_DNA"/>
</dbReference>
<dbReference type="Gene3D" id="3.90.550.10">
    <property type="entry name" value="Spore Coat Polysaccharide Biosynthesis Protein SpsA, Chain A"/>
    <property type="match status" value="1"/>
</dbReference>
<dbReference type="AlphaFoldDB" id="A0A0P7AVF8"/>
<keyword evidence="2" id="KW-1185">Reference proteome</keyword>
<reference evidence="1 2" key="1">
    <citation type="submission" date="2015-09" db="EMBL/GenBank/DDBJ databases">
        <title>Genome sequence of the marine flavobacterium Croceitalea dokdonensis DOKDO 023 that contains proton- and sodium-pumping rhodopsins.</title>
        <authorList>
            <person name="Kwon S.-K."/>
            <person name="Lee H.K."/>
            <person name="Kwak M.-J."/>
            <person name="Kim J.F."/>
        </authorList>
    </citation>
    <scope>NUCLEOTIDE SEQUENCE [LARGE SCALE GENOMIC DNA]</scope>
    <source>
        <strain evidence="1 2">DOKDO 023</strain>
    </source>
</reference>
<accession>A0A0P7AVF8</accession>
<dbReference type="OrthoDB" id="9785375at2"/>
<evidence type="ECO:0000313" key="2">
    <source>
        <dbReference type="Proteomes" id="UP000050280"/>
    </source>
</evidence>
<proteinExistence type="predicted"/>